<dbReference type="PANTHER" id="PTHR47934:SF5">
    <property type="entry name" value="PENTACOTRIPEPTIDE-REPEAT REGION OF PRORP DOMAIN-CONTAINING PROTEIN"/>
    <property type="match status" value="1"/>
</dbReference>
<dbReference type="GO" id="GO:0005739">
    <property type="term" value="C:mitochondrion"/>
    <property type="evidence" value="ECO:0007669"/>
    <property type="project" value="TreeGrafter"/>
</dbReference>
<feature type="repeat" description="PPR" evidence="3">
    <location>
        <begin position="243"/>
        <end position="277"/>
    </location>
</feature>
<keyword evidence="6" id="KW-1185">Reference proteome</keyword>
<feature type="repeat" description="PPR" evidence="3">
    <location>
        <begin position="417"/>
        <end position="451"/>
    </location>
</feature>
<dbReference type="Pfam" id="PF13041">
    <property type="entry name" value="PPR_2"/>
    <property type="match status" value="6"/>
</dbReference>
<sequence>MRQTIKLQSLFSNSSGYKLFNSLLSTYQSLHLSSLSNSSKPSRSKKTQEPQVNDHAETKTNNSLFKEITEILGADVVIPDRTPYGFSISRATHVRDHEISGEFKYCEQGICGNAEMNSGLQKEESMLAFGDTKVGVLIDTDVSAVVHEITGIVRAENCTALMEERLDNAGFLLEPEVVEKVLKRCFKVPHLAYRFFNWVKTKDGFCHTTETYNTMLYIAGEAREFSVVDDLLEEMEKYSCQKDIKTWTILIQQYGKAKMIGKALSVLEKIRKSGREPDAEVYKMTIHSLCNAGKGEIALEIYKEMVQREMKLNLSSYKMLLNCLARSGDVTAVGLVAEDMIRVSQIPKHDVHVSVLKSYCLAGRIREALELIRDLKNKDTPLDYEFFETLVKGLCRANRITDALEIVEIMKREDFVDGKVYGIIINGYLRRKELSKALDLFQSMKESGHLPTTSTYTELMQHLFKSNEYQKGCELYDEMLERGIETDSVAVMAIVAGHARQDHISKAWEVFETMEDNGIKPTWKSYSIFIKELCKVSRTDEIIKVLEKMQASKMFIHDEILEWVISCMERKGEMNKVKKVKQMHRICRFHSLDDEVSSNNLSREEELHVDSNCNESVQGGMDWNSAKPLSKAYNEQDLQEILRIISSSEDWSIVQEALEKCTIQFTPELFVEILRNCGMHGNAALHFFAWIGKQNGYFHTTETYNMAMKVSGRGKDFKHMRSLFYEMRRKGFLIPPDTWAIMIMQYGRTGLTEIALKIFGEMKARGCNPTDSTYKCLIICLCGRKGRKVDKAIKIFQEMIRAGHVPDKELVETYLCCLCEVGRLLEARQSVDTLCKVGFTVTASYSLYIRALCRAGKLEEALSLADQASTEKSTLDRYTHASIVHGLLRMGRLEEALAKVDSMKQAGINPTVHVYTSLVVHFFKEKQASKALEIFESMKREGYEPTIVTYSALIRGYMNTENAIEAWNVYHSLKTKGPAPDFKTYSMFISCLCRTGKSEDALQLLSDMMDNGIVPSNVNFRTVFFGLNREGKQSLAQTVLQKKWALSSKRKF</sequence>
<dbReference type="PANTHER" id="PTHR47934">
    <property type="entry name" value="PENTATRICOPEPTIDE REPEAT-CONTAINING PROTEIN PET309, MITOCHONDRIAL"/>
    <property type="match status" value="1"/>
</dbReference>
<feature type="region of interest" description="Disordered" evidence="4">
    <location>
        <begin position="34"/>
        <end position="60"/>
    </location>
</feature>
<dbReference type="NCBIfam" id="TIGR00756">
    <property type="entry name" value="PPR"/>
    <property type="match status" value="14"/>
</dbReference>
<feature type="repeat" description="PPR" evidence="3">
    <location>
        <begin position="487"/>
        <end position="521"/>
    </location>
</feature>
<dbReference type="AlphaFoldDB" id="A0AAV1S082"/>
<comment type="caution">
    <text evidence="5">The sequence shown here is derived from an EMBL/GenBank/DDBJ whole genome shotgun (WGS) entry which is preliminary data.</text>
</comment>
<evidence type="ECO:0008006" key="7">
    <source>
        <dbReference type="Google" id="ProtNLM"/>
    </source>
</evidence>
<dbReference type="InterPro" id="IPR002885">
    <property type="entry name" value="PPR_rpt"/>
</dbReference>
<feature type="repeat" description="PPR" evidence="3">
    <location>
        <begin position="383"/>
        <end position="413"/>
    </location>
</feature>
<reference evidence="5 6" key="1">
    <citation type="submission" date="2024-01" db="EMBL/GenBank/DDBJ databases">
        <authorList>
            <person name="Waweru B."/>
        </authorList>
    </citation>
    <scope>NUCLEOTIDE SEQUENCE [LARGE SCALE GENOMIC DNA]</scope>
</reference>
<dbReference type="InterPro" id="IPR011990">
    <property type="entry name" value="TPR-like_helical_dom_sf"/>
</dbReference>
<dbReference type="EMBL" id="CAWUPB010001160">
    <property type="protein sequence ID" value="CAK7342115.1"/>
    <property type="molecule type" value="Genomic_DNA"/>
</dbReference>
<feature type="repeat" description="PPR" evidence="3">
    <location>
        <begin position="770"/>
        <end position="806"/>
    </location>
</feature>
<gene>
    <name evidence="5" type="ORF">DCAF_LOCUS16626</name>
</gene>
<dbReference type="Pfam" id="PF01535">
    <property type="entry name" value="PPR"/>
    <property type="match status" value="6"/>
</dbReference>
<protein>
    <recommendedName>
        <fullName evidence="7">Pentatricopeptide repeat-containing protein</fullName>
    </recommendedName>
</protein>
<dbReference type="GO" id="GO:0006396">
    <property type="term" value="P:RNA processing"/>
    <property type="evidence" value="ECO:0007669"/>
    <property type="project" value="TreeGrafter"/>
</dbReference>
<dbReference type="Proteomes" id="UP001314170">
    <property type="component" value="Unassembled WGS sequence"/>
</dbReference>
<comment type="similarity">
    <text evidence="1">Belongs to the PPR family. P subfamily.</text>
</comment>
<feature type="repeat" description="PPR" evidence="3">
    <location>
        <begin position="735"/>
        <end position="769"/>
    </location>
</feature>
<organism evidence="5 6">
    <name type="scientific">Dovyalis caffra</name>
    <dbReference type="NCBI Taxonomy" id="77055"/>
    <lineage>
        <taxon>Eukaryota</taxon>
        <taxon>Viridiplantae</taxon>
        <taxon>Streptophyta</taxon>
        <taxon>Embryophyta</taxon>
        <taxon>Tracheophyta</taxon>
        <taxon>Spermatophyta</taxon>
        <taxon>Magnoliopsida</taxon>
        <taxon>eudicotyledons</taxon>
        <taxon>Gunneridae</taxon>
        <taxon>Pentapetalae</taxon>
        <taxon>rosids</taxon>
        <taxon>fabids</taxon>
        <taxon>Malpighiales</taxon>
        <taxon>Salicaceae</taxon>
        <taxon>Flacourtieae</taxon>
        <taxon>Dovyalis</taxon>
    </lineage>
</organism>
<feature type="repeat" description="PPR" evidence="3">
    <location>
        <begin position="981"/>
        <end position="1015"/>
    </location>
</feature>
<feature type="repeat" description="PPR" evidence="3">
    <location>
        <begin position="876"/>
        <end position="910"/>
    </location>
</feature>
<proteinExistence type="inferred from homology"/>
<feature type="repeat" description="PPR" evidence="3">
    <location>
        <begin position="278"/>
        <end position="312"/>
    </location>
</feature>
<evidence type="ECO:0000256" key="1">
    <source>
        <dbReference type="ARBA" id="ARBA00007626"/>
    </source>
</evidence>
<dbReference type="PROSITE" id="PS51375">
    <property type="entry name" value="PPR"/>
    <property type="match status" value="13"/>
</dbReference>
<evidence type="ECO:0000313" key="5">
    <source>
        <dbReference type="EMBL" id="CAK7342115.1"/>
    </source>
</evidence>
<feature type="repeat" description="PPR" evidence="3">
    <location>
        <begin position="946"/>
        <end position="980"/>
    </location>
</feature>
<feature type="compositionally biased region" description="Basic and acidic residues" evidence="4">
    <location>
        <begin position="46"/>
        <end position="58"/>
    </location>
</feature>
<evidence type="ECO:0000256" key="4">
    <source>
        <dbReference type="SAM" id="MobiDB-lite"/>
    </source>
</evidence>
<dbReference type="Gene3D" id="1.25.40.10">
    <property type="entry name" value="Tetratricopeptide repeat domain"/>
    <property type="match status" value="7"/>
</dbReference>
<accession>A0AAV1S082</accession>
<feature type="repeat" description="PPR" evidence="3">
    <location>
        <begin position="911"/>
        <end position="945"/>
    </location>
</feature>
<dbReference type="InterPro" id="IPR051114">
    <property type="entry name" value="Mito_RNA_Proc_CCM1"/>
</dbReference>
<evidence type="ECO:0000256" key="3">
    <source>
        <dbReference type="PROSITE-ProRule" id="PRU00708"/>
    </source>
</evidence>
<name>A0AAV1S082_9ROSI</name>
<keyword evidence="2" id="KW-0677">Repeat</keyword>
<evidence type="ECO:0000313" key="6">
    <source>
        <dbReference type="Proteomes" id="UP001314170"/>
    </source>
</evidence>
<evidence type="ECO:0000256" key="2">
    <source>
        <dbReference type="ARBA" id="ARBA00022737"/>
    </source>
</evidence>
<feature type="repeat" description="PPR" evidence="3">
    <location>
        <begin position="700"/>
        <end position="734"/>
    </location>
</feature>
<dbReference type="GO" id="GO:0003729">
    <property type="term" value="F:mRNA binding"/>
    <property type="evidence" value="ECO:0007669"/>
    <property type="project" value="TreeGrafter"/>
</dbReference>
<feature type="repeat" description="PPR" evidence="3">
    <location>
        <begin position="452"/>
        <end position="486"/>
    </location>
</feature>
<dbReference type="GO" id="GO:0007005">
    <property type="term" value="P:mitochondrion organization"/>
    <property type="evidence" value="ECO:0007669"/>
    <property type="project" value="TreeGrafter"/>
</dbReference>